<gene>
    <name evidence="1" type="ORF">SAMN05421548_13911</name>
</gene>
<reference evidence="2" key="1">
    <citation type="submission" date="2016-09" db="EMBL/GenBank/DDBJ databases">
        <authorList>
            <person name="Varghese N."/>
            <person name="Submissions S."/>
        </authorList>
    </citation>
    <scope>NUCLEOTIDE SEQUENCE [LARGE SCALE GENOMIC DNA]</scope>
    <source>
        <strain evidence="2">TNe-862</strain>
    </source>
</reference>
<protein>
    <submittedName>
        <fullName evidence="1">Uncharacterized protein</fullName>
    </submittedName>
</protein>
<dbReference type="Proteomes" id="UP000198908">
    <property type="component" value="Unassembled WGS sequence"/>
</dbReference>
<keyword evidence="2" id="KW-1185">Reference proteome</keyword>
<name>A0A1G7BEP8_9BURK</name>
<dbReference type="AlphaFoldDB" id="A0A1G7BEP8"/>
<dbReference type="EMBL" id="FMYQ01000039">
    <property type="protein sequence ID" value="SDE25519.1"/>
    <property type="molecule type" value="Genomic_DNA"/>
</dbReference>
<evidence type="ECO:0000313" key="1">
    <source>
        <dbReference type="EMBL" id="SDE25519.1"/>
    </source>
</evidence>
<evidence type="ECO:0000313" key="2">
    <source>
        <dbReference type="Proteomes" id="UP000198908"/>
    </source>
</evidence>
<proteinExistence type="predicted"/>
<accession>A0A1G7BEP8</accession>
<organism evidence="1 2">
    <name type="scientific">Paraburkholderia lycopersici</name>
    <dbReference type="NCBI Taxonomy" id="416944"/>
    <lineage>
        <taxon>Bacteria</taxon>
        <taxon>Pseudomonadati</taxon>
        <taxon>Pseudomonadota</taxon>
        <taxon>Betaproteobacteria</taxon>
        <taxon>Burkholderiales</taxon>
        <taxon>Burkholderiaceae</taxon>
        <taxon>Paraburkholderia</taxon>
    </lineage>
</organism>
<sequence>MLGDAYLFGNHIPLLAGLDADLNQRIAVVYLDSIAASVAEYE</sequence>